<dbReference type="Pfam" id="PF13173">
    <property type="entry name" value="AAA_14"/>
    <property type="match status" value="1"/>
</dbReference>
<sequence length="389" mass="43471">MIPRHAAPRLAELAGYYPIVAITGPRQSGKTTLARAVFAGKPYSSLEDPDVRAFAMGDPRGFLAQYPDGAIIDEAQRVPELFSYLQTRVDGERRMGLFVLTGSQQFGLMEGISQSLAGRVGLLHLLPFAYDEVGATRPNDSLEDWLWRGFYPPLFDRNIPPHVWFADYLATYVERDVRRLLQVRDLDAFHRFVLMCAARTGQLLNLSALAADCGITHNTAQAWIGVLEASYLVLRLAPFHRNFGKRLTKTPKLYFLDAGFAAWLAGVRGADELATGNLRGPIFETWVVSEFAKRRRNALRGEELYFWRDTAGHEIDLLVTRGEQVLAAVECKSGRTVAEDWFPPLARFSALADNPRRLLVYGGESGQPRTEATVFGWRTIGQALDFAFG</sequence>
<dbReference type="PANTHER" id="PTHR43566">
    <property type="entry name" value="CONSERVED PROTEIN"/>
    <property type="match status" value="1"/>
</dbReference>
<protein>
    <submittedName>
        <fullName evidence="3">ATP-binding protein</fullName>
    </submittedName>
</protein>
<dbReference type="OrthoDB" id="9771844at2"/>
<evidence type="ECO:0000313" key="3">
    <source>
        <dbReference type="EMBL" id="THF65319.1"/>
    </source>
</evidence>
<organism evidence="3 4">
    <name type="scientific">Pseudothauera rhizosphaerae</name>
    <dbReference type="NCBI Taxonomy" id="2565932"/>
    <lineage>
        <taxon>Bacteria</taxon>
        <taxon>Pseudomonadati</taxon>
        <taxon>Pseudomonadota</taxon>
        <taxon>Betaproteobacteria</taxon>
        <taxon>Rhodocyclales</taxon>
        <taxon>Zoogloeaceae</taxon>
        <taxon>Pseudothauera</taxon>
    </lineage>
</organism>
<dbReference type="AlphaFoldDB" id="A0A4S4AZZ0"/>
<keyword evidence="4" id="KW-1185">Reference proteome</keyword>
<comment type="caution">
    <text evidence="3">The sequence shown here is derived from an EMBL/GenBank/DDBJ whole genome shotgun (WGS) entry which is preliminary data.</text>
</comment>
<dbReference type="InterPro" id="IPR041682">
    <property type="entry name" value="AAA_14"/>
</dbReference>
<dbReference type="InterPro" id="IPR025420">
    <property type="entry name" value="DUF4143"/>
</dbReference>
<proteinExistence type="predicted"/>
<dbReference type="SUPFAM" id="SSF52540">
    <property type="entry name" value="P-loop containing nucleoside triphosphate hydrolases"/>
    <property type="match status" value="1"/>
</dbReference>
<keyword evidence="3" id="KW-0067">ATP-binding</keyword>
<dbReference type="PANTHER" id="PTHR43566:SF2">
    <property type="entry name" value="DUF4143 DOMAIN-CONTAINING PROTEIN"/>
    <property type="match status" value="1"/>
</dbReference>
<evidence type="ECO:0000313" key="4">
    <source>
        <dbReference type="Proteomes" id="UP000307956"/>
    </source>
</evidence>
<reference evidence="3 4" key="1">
    <citation type="submission" date="2019-04" db="EMBL/GenBank/DDBJ databases">
        <title>Azoarcus rhizosphaerae sp. nov. isolated from rhizosphere of Ficus religiosa.</title>
        <authorList>
            <person name="Lin S.-Y."/>
            <person name="Hameed A."/>
            <person name="Hsu Y.-H."/>
            <person name="Young C.-C."/>
        </authorList>
    </citation>
    <scope>NUCLEOTIDE SEQUENCE [LARGE SCALE GENOMIC DNA]</scope>
    <source>
        <strain evidence="3 4">CC-YHH848</strain>
    </source>
</reference>
<accession>A0A4S4AZZ0</accession>
<evidence type="ECO:0000259" key="2">
    <source>
        <dbReference type="Pfam" id="PF13635"/>
    </source>
</evidence>
<dbReference type="EMBL" id="SSOD01000001">
    <property type="protein sequence ID" value="THF65319.1"/>
    <property type="molecule type" value="Genomic_DNA"/>
</dbReference>
<name>A0A4S4AZZ0_9RHOO</name>
<feature type="domain" description="DUF4143" evidence="2">
    <location>
        <begin position="174"/>
        <end position="334"/>
    </location>
</feature>
<dbReference type="RefSeq" id="WP_136383212.1">
    <property type="nucleotide sequence ID" value="NZ_SSOD01000001.1"/>
</dbReference>
<dbReference type="Pfam" id="PF13635">
    <property type="entry name" value="DUF4143"/>
    <property type="match status" value="1"/>
</dbReference>
<dbReference type="InterPro" id="IPR027417">
    <property type="entry name" value="P-loop_NTPase"/>
</dbReference>
<feature type="domain" description="AAA" evidence="1">
    <location>
        <begin position="18"/>
        <end position="133"/>
    </location>
</feature>
<dbReference type="GO" id="GO:0005524">
    <property type="term" value="F:ATP binding"/>
    <property type="evidence" value="ECO:0007669"/>
    <property type="project" value="UniProtKB-KW"/>
</dbReference>
<gene>
    <name evidence="3" type="ORF">E6O51_01580</name>
</gene>
<keyword evidence="3" id="KW-0547">Nucleotide-binding</keyword>
<dbReference type="Proteomes" id="UP000307956">
    <property type="component" value="Unassembled WGS sequence"/>
</dbReference>
<evidence type="ECO:0000259" key="1">
    <source>
        <dbReference type="Pfam" id="PF13173"/>
    </source>
</evidence>